<organism evidence="1 2">
    <name type="scientific">Flagellimonas zhangzhouensis</name>
    <dbReference type="NCBI Taxonomy" id="1073328"/>
    <lineage>
        <taxon>Bacteria</taxon>
        <taxon>Pseudomonadati</taxon>
        <taxon>Bacteroidota</taxon>
        <taxon>Flavobacteriia</taxon>
        <taxon>Flavobacteriales</taxon>
        <taxon>Flavobacteriaceae</taxon>
        <taxon>Flagellimonas</taxon>
    </lineage>
</organism>
<evidence type="ECO:0000313" key="1">
    <source>
        <dbReference type="EMBL" id="SDW16043.1"/>
    </source>
</evidence>
<protein>
    <submittedName>
        <fullName evidence="1">Uncharacterized protein</fullName>
    </submittedName>
</protein>
<dbReference type="EMBL" id="FNMY01000001">
    <property type="protein sequence ID" value="SDW16043.1"/>
    <property type="molecule type" value="Genomic_DNA"/>
</dbReference>
<name>A0A1H2R996_9FLAO</name>
<dbReference type="AlphaFoldDB" id="A0A1H2R996"/>
<sequence>MKKFKKLNSFLKKYQPTIQTLGILLILASVLIAMYQNKINQNQLELTIREKLEESQPKLSISTKVKKGSFVDELVIKNENPQHTLKNVKLFFLDGIKLMSIPSLNNIIKTSELKFAIKDVAIDYVKDYDMSFGEFSLIKTKSEVLSYPIVISYKYFENKQIKISQSLYHYKMEIYYFRSGWRIKTVGLELIKPIDPDSKNIYEALVSNLLEKPLFGNAIHRENLKIELTKSSRKYADIIEYMNINLMMDRYIQGLVLIDESNSDTINLEAIYRRPSFFRDSIILKDRLKILQSILNQKNKYGDDIINQILIMEDSSNMFTNRKIQLTEPIPLDSKQIDLFENHEESWIRLNQTLMDSLVAQFSISDLATENFYFN</sequence>
<reference evidence="2" key="1">
    <citation type="submission" date="2016-10" db="EMBL/GenBank/DDBJ databases">
        <authorList>
            <person name="Varghese N."/>
            <person name="Submissions S."/>
        </authorList>
    </citation>
    <scope>NUCLEOTIDE SEQUENCE [LARGE SCALE GENOMIC DNA]</scope>
    <source>
        <strain evidence="2">DSM 25030</strain>
    </source>
</reference>
<proteinExistence type="predicted"/>
<dbReference type="OrthoDB" id="9996613at2"/>
<accession>A0A1H2R996</accession>
<gene>
    <name evidence="1" type="ORF">SAMN04487892_0543</name>
</gene>
<evidence type="ECO:0000313" key="2">
    <source>
        <dbReference type="Proteomes" id="UP000199592"/>
    </source>
</evidence>
<keyword evidence="2" id="KW-1185">Reference proteome</keyword>
<dbReference type="RefSeq" id="WP_090294734.1">
    <property type="nucleotide sequence ID" value="NZ_FNKI01000002.1"/>
</dbReference>
<dbReference type="Proteomes" id="UP000199592">
    <property type="component" value="Unassembled WGS sequence"/>
</dbReference>